<evidence type="ECO:0000256" key="1">
    <source>
        <dbReference type="SAM" id="SignalP"/>
    </source>
</evidence>
<dbReference type="PIRSF" id="PIRSF010312">
    <property type="entry name" value="Sulphur_oxidation_SoxY"/>
    <property type="match status" value="1"/>
</dbReference>
<dbReference type="Gene3D" id="2.60.40.2470">
    <property type="entry name" value="SoxY domain"/>
    <property type="match status" value="1"/>
</dbReference>
<name>A0ABZ0IF75_9GAMM</name>
<feature type="domain" description="Ig-like SoxY" evidence="2">
    <location>
        <begin position="46"/>
        <end position="148"/>
    </location>
</feature>
<dbReference type="InterPro" id="IPR032711">
    <property type="entry name" value="SoxY"/>
</dbReference>
<dbReference type="InterPro" id="IPR038162">
    <property type="entry name" value="SoxY_sf"/>
</dbReference>
<evidence type="ECO:0000259" key="2">
    <source>
        <dbReference type="Pfam" id="PF13501"/>
    </source>
</evidence>
<keyword evidence="1" id="KW-0732">Signal</keyword>
<sequence length="150" mass="16076">MQGTLTRRRFGQAVLAFAALATVPLRVFARNKEAFEAVKSDDALKVLFGDKPLTETDSFEFKVPDIAEDGSIVPVTVSTDMEGVQSIALLVDANPNPLSARFHFMPGAVPEFKTRIKMGESSDVRAVIETADALYVATKNVKVTLGGCGG</sequence>
<dbReference type="EMBL" id="CP136865">
    <property type="protein sequence ID" value="WOJ97204.1"/>
    <property type="molecule type" value="Genomic_DNA"/>
</dbReference>
<keyword evidence="4" id="KW-1185">Reference proteome</keyword>
<gene>
    <name evidence="3" type="primary">soxY</name>
    <name evidence="3" type="ORF">R0137_01195</name>
</gene>
<feature type="signal peptide" evidence="1">
    <location>
        <begin position="1"/>
        <end position="29"/>
    </location>
</feature>
<proteinExistence type="predicted"/>
<protein>
    <submittedName>
        <fullName evidence="3">Thiosulfate oxidation carrier protein SoxY</fullName>
    </submittedName>
</protein>
<evidence type="ECO:0000313" key="3">
    <source>
        <dbReference type="EMBL" id="WOJ97204.1"/>
    </source>
</evidence>
<reference evidence="3 4" key="1">
    <citation type="submission" date="2023-10" db="EMBL/GenBank/DDBJ databases">
        <title>Two novel species belonging to the OM43/NOR5 clade.</title>
        <authorList>
            <person name="Park M."/>
        </authorList>
    </citation>
    <scope>NUCLEOTIDE SEQUENCE [LARGE SCALE GENOMIC DNA]</scope>
    <source>
        <strain evidence="3 4">IMCC45268</strain>
    </source>
</reference>
<dbReference type="Pfam" id="PF13501">
    <property type="entry name" value="SoxY"/>
    <property type="match status" value="1"/>
</dbReference>
<dbReference type="Proteomes" id="UP001626549">
    <property type="component" value="Chromosome"/>
</dbReference>
<dbReference type="InterPro" id="IPR016568">
    <property type="entry name" value="Sulphur_oxidation_SoxY"/>
</dbReference>
<evidence type="ECO:0000313" key="4">
    <source>
        <dbReference type="Proteomes" id="UP001626549"/>
    </source>
</evidence>
<feature type="chain" id="PRO_5045308684" evidence="1">
    <location>
        <begin position="30"/>
        <end position="150"/>
    </location>
</feature>
<dbReference type="RefSeq" id="WP_407327909.1">
    <property type="nucleotide sequence ID" value="NZ_CP136865.1"/>
</dbReference>
<dbReference type="NCBIfam" id="TIGR04488">
    <property type="entry name" value="SoxY_true_GGCGG"/>
    <property type="match status" value="1"/>
</dbReference>
<accession>A0ABZ0IF75</accession>
<organism evidence="3 4">
    <name type="scientific">Congregibacter brevis</name>
    <dbReference type="NCBI Taxonomy" id="3081201"/>
    <lineage>
        <taxon>Bacteria</taxon>
        <taxon>Pseudomonadati</taxon>
        <taxon>Pseudomonadota</taxon>
        <taxon>Gammaproteobacteria</taxon>
        <taxon>Cellvibrionales</taxon>
        <taxon>Halieaceae</taxon>
        <taxon>Congregibacter</taxon>
    </lineage>
</organism>